<accession>A0A9J5ZER4</accession>
<keyword evidence="2" id="KW-1185">Reference proteome</keyword>
<feature type="non-terminal residue" evidence="1">
    <location>
        <position position="1"/>
    </location>
</feature>
<dbReference type="AlphaFoldDB" id="A0A9J5ZER4"/>
<comment type="caution">
    <text evidence="1">The sequence shown here is derived from an EMBL/GenBank/DDBJ whole genome shotgun (WGS) entry which is preliminary data.</text>
</comment>
<protein>
    <submittedName>
        <fullName evidence="1">Uncharacterized protein</fullName>
    </submittedName>
</protein>
<dbReference type="EMBL" id="JACXVP010000004">
    <property type="protein sequence ID" value="KAG5610917.1"/>
    <property type="molecule type" value="Genomic_DNA"/>
</dbReference>
<reference evidence="1 2" key="1">
    <citation type="submission" date="2020-09" db="EMBL/GenBank/DDBJ databases">
        <title>De no assembly of potato wild relative species, Solanum commersonii.</title>
        <authorList>
            <person name="Cho K."/>
        </authorList>
    </citation>
    <scope>NUCLEOTIDE SEQUENCE [LARGE SCALE GENOMIC DNA]</scope>
    <source>
        <strain evidence="1">LZ3.2</strain>
        <tissue evidence="1">Leaf</tissue>
    </source>
</reference>
<sequence length="75" mass="8554">GIKEKHLTMLDQAIMESILLCKSKILKEGYYCSIQGIMKWCSLTKVKLLCKHPLIQDKATLKGTISQSKAIHEFF</sequence>
<evidence type="ECO:0000313" key="2">
    <source>
        <dbReference type="Proteomes" id="UP000824120"/>
    </source>
</evidence>
<gene>
    <name evidence="1" type="ORF">H5410_022198</name>
</gene>
<dbReference type="Proteomes" id="UP000824120">
    <property type="component" value="Chromosome 4"/>
</dbReference>
<name>A0A9J5ZER4_SOLCO</name>
<evidence type="ECO:0000313" key="1">
    <source>
        <dbReference type="EMBL" id="KAG5610917.1"/>
    </source>
</evidence>
<organism evidence="1 2">
    <name type="scientific">Solanum commersonii</name>
    <name type="common">Commerson's wild potato</name>
    <name type="synonym">Commerson's nightshade</name>
    <dbReference type="NCBI Taxonomy" id="4109"/>
    <lineage>
        <taxon>Eukaryota</taxon>
        <taxon>Viridiplantae</taxon>
        <taxon>Streptophyta</taxon>
        <taxon>Embryophyta</taxon>
        <taxon>Tracheophyta</taxon>
        <taxon>Spermatophyta</taxon>
        <taxon>Magnoliopsida</taxon>
        <taxon>eudicotyledons</taxon>
        <taxon>Gunneridae</taxon>
        <taxon>Pentapetalae</taxon>
        <taxon>asterids</taxon>
        <taxon>lamiids</taxon>
        <taxon>Solanales</taxon>
        <taxon>Solanaceae</taxon>
        <taxon>Solanoideae</taxon>
        <taxon>Solaneae</taxon>
        <taxon>Solanum</taxon>
    </lineage>
</organism>
<proteinExistence type="predicted"/>